<feature type="region of interest" description="Disordered" evidence="6">
    <location>
        <begin position="349"/>
        <end position="371"/>
    </location>
</feature>
<keyword evidence="3" id="KW-0274">FAD</keyword>
<gene>
    <name evidence="8" type="ORF">ZT3D7_G8155</name>
</gene>
<organism evidence="8 9">
    <name type="scientific">Zymoseptoria tritici (strain ST99CH_3D7)</name>
    <dbReference type="NCBI Taxonomy" id="1276538"/>
    <lineage>
        <taxon>Eukaryota</taxon>
        <taxon>Fungi</taxon>
        <taxon>Dikarya</taxon>
        <taxon>Ascomycota</taxon>
        <taxon>Pezizomycotina</taxon>
        <taxon>Dothideomycetes</taxon>
        <taxon>Dothideomycetidae</taxon>
        <taxon>Mycosphaerellales</taxon>
        <taxon>Mycosphaerellaceae</taxon>
        <taxon>Zymoseptoria</taxon>
    </lineage>
</organism>
<proteinExistence type="inferred from homology"/>
<feature type="domain" description="FAD-binding" evidence="7">
    <location>
        <begin position="15"/>
        <end position="324"/>
    </location>
</feature>
<dbReference type="Gene3D" id="3.50.50.60">
    <property type="entry name" value="FAD/NAD(P)-binding domain"/>
    <property type="match status" value="1"/>
</dbReference>
<keyword evidence="9" id="KW-1185">Reference proteome</keyword>
<dbReference type="Proteomes" id="UP000215127">
    <property type="component" value="Chromosome 8"/>
</dbReference>
<dbReference type="GO" id="GO:0004497">
    <property type="term" value="F:monooxygenase activity"/>
    <property type="evidence" value="ECO:0007669"/>
    <property type="project" value="UniProtKB-KW"/>
</dbReference>
<comment type="similarity">
    <text evidence="1">Belongs to the paxM FAD-dependent monooxygenase family.</text>
</comment>
<keyword evidence="5" id="KW-0503">Monooxygenase</keyword>
<feature type="compositionally biased region" description="Basic and acidic residues" evidence="6">
    <location>
        <begin position="351"/>
        <end position="364"/>
    </location>
</feature>
<name>A0A1X7RZY6_ZYMT9</name>
<dbReference type="EMBL" id="LT853699">
    <property type="protein sequence ID" value="SMQ53002.1"/>
    <property type="molecule type" value="Genomic_DNA"/>
</dbReference>
<keyword evidence="4" id="KW-0560">Oxidoreductase</keyword>
<dbReference type="GO" id="GO:0071949">
    <property type="term" value="F:FAD binding"/>
    <property type="evidence" value="ECO:0007669"/>
    <property type="project" value="InterPro"/>
</dbReference>
<evidence type="ECO:0000256" key="1">
    <source>
        <dbReference type="ARBA" id="ARBA00007992"/>
    </source>
</evidence>
<evidence type="ECO:0000256" key="2">
    <source>
        <dbReference type="ARBA" id="ARBA00022630"/>
    </source>
</evidence>
<evidence type="ECO:0000256" key="4">
    <source>
        <dbReference type="ARBA" id="ARBA00023002"/>
    </source>
</evidence>
<evidence type="ECO:0000259" key="7">
    <source>
        <dbReference type="Pfam" id="PF01494"/>
    </source>
</evidence>
<dbReference type="InterPro" id="IPR036188">
    <property type="entry name" value="FAD/NAD-bd_sf"/>
</dbReference>
<evidence type="ECO:0000256" key="3">
    <source>
        <dbReference type="ARBA" id="ARBA00022827"/>
    </source>
</evidence>
<evidence type="ECO:0000313" key="8">
    <source>
        <dbReference type="EMBL" id="SMQ53002.1"/>
    </source>
</evidence>
<dbReference type="Pfam" id="PF01494">
    <property type="entry name" value="FAD_binding_3"/>
    <property type="match status" value="1"/>
</dbReference>
<dbReference type="SUPFAM" id="SSF51905">
    <property type="entry name" value="FAD/NAD(P)-binding domain"/>
    <property type="match status" value="1"/>
</dbReference>
<dbReference type="AlphaFoldDB" id="A0A1X7RZY6"/>
<dbReference type="STRING" id="1276538.A0A1X7RZY6"/>
<evidence type="ECO:0000256" key="6">
    <source>
        <dbReference type="SAM" id="MobiDB-lite"/>
    </source>
</evidence>
<sequence length="395" mass="44037">MNEESRPSKMKSGSGIQLQPNVARILDIWGMMEDLKEVTHDNEMAALRTHDGGLIAHHDFRWNGPAWYGLRRVLKDTSRQSAIRYGAGILEGVNISTFDQNISSITLDDGKVITCDLIVAEDGSGSQIRQALFPQHHGRKVLNKTVWQISLPLDVVRKDDSLRGLLDEHHNVIILAPGRSIIASPSPSQNIHDLQLIDHEHTLEQDSNPTALNERVFDLEGVKSRFSDFDAATRKVIESVESAFKWRLVEVFDLPSWSSDDGKVVILGDAAHAMTPYSGQGTAMGIEDAAALSELLANASSGSDLRLLTENHENLRRPRCETVLHLARAYGASWSTKDPEQIRRRNATWKRAHEQRHQPVRADSRAPPGSPAFGQWIETYDVFEALREELANLSG</sequence>
<evidence type="ECO:0000256" key="5">
    <source>
        <dbReference type="ARBA" id="ARBA00023033"/>
    </source>
</evidence>
<dbReference type="InterPro" id="IPR002938">
    <property type="entry name" value="FAD-bd"/>
</dbReference>
<dbReference type="PANTHER" id="PTHR13789:SF309">
    <property type="entry name" value="PUTATIVE (AFU_ORTHOLOGUE AFUA_6G14510)-RELATED"/>
    <property type="match status" value="1"/>
</dbReference>
<keyword evidence="2" id="KW-0285">Flavoprotein</keyword>
<accession>A0A1X7RZY6</accession>
<dbReference type="PANTHER" id="PTHR13789">
    <property type="entry name" value="MONOOXYGENASE"/>
    <property type="match status" value="1"/>
</dbReference>
<dbReference type="PRINTS" id="PR00420">
    <property type="entry name" value="RNGMNOXGNASE"/>
</dbReference>
<reference evidence="8 9" key="1">
    <citation type="submission" date="2016-06" db="EMBL/GenBank/DDBJ databases">
        <authorList>
            <person name="Kjaerup R.B."/>
            <person name="Dalgaard T.S."/>
            <person name="Juul-Madsen H.R."/>
        </authorList>
    </citation>
    <scope>NUCLEOTIDE SEQUENCE [LARGE SCALE GENOMIC DNA]</scope>
</reference>
<evidence type="ECO:0000313" key="9">
    <source>
        <dbReference type="Proteomes" id="UP000215127"/>
    </source>
</evidence>
<dbReference type="InterPro" id="IPR050493">
    <property type="entry name" value="FAD-dep_Monooxygenase_BioMet"/>
</dbReference>
<protein>
    <recommendedName>
        <fullName evidence="7">FAD-binding domain-containing protein</fullName>
    </recommendedName>
</protein>